<dbReference type="PANTHER" id="PTHR40659">
    <property type="entry name" value="NICKEL/COBALT EFFLUX SYSTEM RCNA"/>
    <property type="match status" value="1"/>
</dbReference>
<organism evidence="16 17">
    <name type="scientific">Streptomyces kunmingensis</name>
    <dbReference type="NCBI Taxonomy" id="68225"/>
    <lineage>
        <taxon>Bacteria</taxon>
        <taxon>Bacillati</taxon>
        <taxon>Actinomycetota</taxon>
        <taxon>Actinomycetes</taxon>
        <taxon>Kitasatosporales</taxon>
        <taxon>Streptomycetaceae</taxon>
        <taxon>Streptomyces</taxon>
    </lineage>
</organism>
<feature type="transmembrane region" description="Helical" evidence="13">
    <location>
        <begin position="467"/>
        <end position="485"/>
    </location>
</feature>
<reference evidence="16 17" key="1">
    <citation type="submission" date="2022-10" db="EMBL/GenBank/DDBJ databases">
        <authorList>
            <person name="Xie J."/>
            <person name="Shen N."/>
        </authorList>
    </citation>
    <scope>NUCLEOTIDE SEQUENCE [LARGE SCALE GENOMIC DNA]</scope>
    <source>
        <strain evidence="16 17">DSM 41681</strain>
    </source>
</reference>
<dbReference type="InterPro" id="IPR011541">
    <property type="entry name" value="Ni/Co_transpt_high_affinity"/>
</dbReference>
<sequence>MLLALVLALLLPAPKAHAHPLGNFTTNTYDGLVTATGRLRITHIEDLAEIPATQAGTAIERTGKASWARDRCLDAVRANELTVDGTRTAVALRRSGAVYRPGQAGLRTLRVECEATAPLPRGRTAALSFRAGSGQGPGWHEITARGDRTTLERSDVPRASVSHRLTRYPQALLGSPPHTTTAALRVSPGGPALREDAKDRPAATSVLPRGVDRWTGALTGLVARHDLTPGFAALALATALLLGSLHALAPGHGKTLMAATAAARGRARLRDVLPLAASVTVTHTLGVVALGALVVGGSAAAPSVVAWLGVASGVLVTAAGVTLVRKAWRNRTHAHDHGHTHDHTHHHDHAHHHGHKHDHPHPHSHGPGYGHVHGHGHSHQHSGSSLRGVLFLGFAGGLVPSPSAVVVLVGAAALGKAWFGVLLVVAYGAGLAVTLTAAGFVAVRAGAFAARRIAGSRARSRRAAQRLVPLGSACVVLALGCGLVFKGAATALG</sequence>
<evidence type="ECO:0000256" key="14">
    <source>
        <dbReference type="SAM" id="MobiDB-lite"/>
    </source>
</evidence>
<comment type="function">
    <text evidence="1">Efflux system for nickel and cobalt.</text>
</comment>
<feature type="compositionally biased region" description="Basic residues" evidence="14">
    <location>
        <begin position="342"/>
        <end position="364"/>
    </location>
</feature>
<evidence type="ECO:0000256" key="15">
    <source>
        <dbReference type="SAM" id="SignalP"/>
    </source>
</evidence>
<protein>
    <recommendedName>
        <fullName evidence="13">Nickel/cobalt efflux system</fullName>
    </recommendedName>
</protein>
<evidence type="ECO:0000256" key="9">
    <source>
        <dbReference type="ARBA" id="ARBA00023065"/>
    </source>
</evidence>
<comment type="similarity">
    <text evidence="13">Belongs to the NiCoT transporter (TC 2.A.52) family.</text>
</comment>
<feature type="transmembrane region" description="Helical" evidence="13">
    <location>
        <begin position="418"/>
        <end position="446"/>
    </location>
</feature>
<evidence type="ECO:0000256" key="4">
    <source>
        <dbReference type="ARBA" id="ARBA00022448"/>
    </source>
</evidence>
<dbReference type="Pfam" id="PF03824">
    <property type="entry name" value="NicO"/>
    <property type="match status" value="1"/>
</dbReference>
<keyword evidence="12" id="KW-0170">Cobalt</keyword>
<evidence type="ECO:0000256" key="7">
    <source>
        <dbReference type="ARBA" id="ARBA00022692"/>
    </source>
</evidence>
<evidence type="ECO:0000256" key="13">
    <source>
        <dbReference type="RuleBase" id="RU362101"/>
    </source>
</evidence>
<feature type="transmembrane region" description="Helical" evidence="13">
    <location>
        <begin position="231"/>
        <end position="251"/>
    </location>
</feature>
<feature type="transmembrane region" description="Helical" evidence="13">
    <location>
        <begin position="389"/>
        <end position="412"/>
    </location>
</feature>
<evidence type="ECO:0000256" key="3">
    <source>
        <dbReference type="ARBA" id="ARBA00022426"/>
    </source>
</evidence>
<evidence type="ECO:0000256" key="8">
    <source>
        <dbReference type="ARBA" id="ARBA00022989"/>
    </source>
</evidence>
<proteinExistence type="inferred from homology"/>
<name>A0ABU6CBR9_9ACTN</name>
<evidence type="ECO:0000313" key="17">
    <source>
        <dbReference type="Proteomes" id="UP001352223"/>
    </source>
</evidence>
<gene>
    <name evidence="16" type="ORF">OKJ48_15400</name>
</gene>
<keyword evidence="8 13" id="KW-1133">Transmembrane helix</keyword>
<dbReference type="PANTHER" id="PTHR40659:SF1">
    <property type="entry name" value="NICKEL_COBALT EFFLUX SYSTEM RCNA"/>
    <property type="match status" value="1"/>
</dbReference>
<keyword evidence="7 13" id="KW-0812">Transmembrane</keyword>
<dbReference type="Proteomes" id="UP001352223">
    <property type="component" value="Unassembled WGS sequence"/>
</dbReference>
<comment type="caution">
    <text evidence="16">The sequence shown here is derived from an EMBL/GenBank/DDBJ whole genome shotgun (WGS) entry which is preliminary data.</text>
</comment>
<evidence type="ECO:0000256" key="12">
    <source>
        <dbReference type="ARBA" id="ARBA00023285"/>
    </source>
</evidence>
<evidence type="ECO:0000313" key="16">
    <source>
        <dbReference type="EMBL" id="MEB3961622.1"/>
    </source>
</evidence>
<feature type="signal peptide" evidence="15">
    <location>
        <begin position="1"/>
        <end position="18"/>
    </location>
</feature>
<evidence type="ECO:0000256" key="5">
    <source>
        <dbReference type="ARBA" id="ARBA00022475"/>
    </source>
</evidence>
<keyword evidence="17" id="KW-1185">Reference proteome</keyword>
<keyword evidence="3" id="KW-0171">Cobalt transport</keyword>
<comment type="subcellular location">
    <subcellularLocation>
        <location evidence="2 13">Cell membrane</location>
        <topology evidence="2 13">Multi-pass membrane protein</topology>
    </subcellularLocation>
</comment>
<evidence type="ECO:0000256" key="10">
    <source>
        <dbReference type="ARBA" id="ARBA00023112"/>
    </source>
</evidence>
<keyword evidence="5" id="KW-1003">Cell membrane</keyword>
<accession>A0ABU6CBR9</accession>
<feature type="transmembrane region" description="Helical" evidence="13">
    <location>
        <begin position="304"/>
        <end position="324"/>
    </location>
</feature>
<keyword evidence="15" id="KW-0732">Signal</keyword>
<keyword evidence="6" id="KW-0533">Nickel</keyword>
<keyword evidence="9" id="KW-0406">Ion transport</keyword>
<evidence type="ECO:0000256" key="11">
    <source>
        <dbReference type="ARBA" id="ARBA00023136"/>
    </source>
</evidence>
<keyword evidence="4 13" id="KW-0813">Transport</keyword>
<keyword evidence="10" id="KW-0921">Nickel transport</keyword>
<evidence type="ECO:0000256" key="2">
    <source>
        <dbReference type="ARBA" id="ARBA00004651"/>
    </source>
</evidence>
<dbReference type="EMBL" id="JAOZYB010000102">
    <property type="protein sequence ID" value="MEB3961622.1"/>
    <property type="molecule type" value="Genomic_DNA"/>
</dbReference>
<dbReference type="InterPro" id="IPR051224">
    <property type="entry name" value="NiCoT_RcnA"/>
</dbReference>
<feature type="region of interest" description="Disordered" evidence="14">
    <location>
        <begin position="334"/>
        <end position="382"/>
    </location>
</feature>
<feature type="chain" id="PRO_5046001408" description="Nickel/cobalt efflux system" evidence="15">
    <location>
        <begin position="19"/>
        <end position="493"/>
    </location>
</feature>
<evidence type="ECO:0000256" key="6">
    <source>
        <dbReference type="ARBA" id="ARBA00022596"/>
    </source>
</evidence>
<evidence type="ECO:0000256" key="1">
    <source>
        <dbReference type="ARBA" id="ARBA00002510"/>
    </source>
</evidence>
<feature type="transmembrane region" description="Helical" evidence="13">
    <location>
        <begin position="272"/>
        <end position="298"/>
    </location>
</feature>
<keyword evidence="11 13" id="KW-0472">Membrane</keyword>